<protein>
    <submittedName>
        <fullName evidence="2">Uncharacterized protein</fullName>
    </submittedName>
</protein>
<dbReference type="EMBL" id="WHNP01000002">
    <property type="protein sequence ID" value="MPW15758.1"/>
    <property type="molecule type" value="Genomic_DNA"/>
</dbReference>
<organism evidence="2 3">
    <name type="scientific">Paraburkholderia franconis</name>
    <dbReference type="NCBI Taxonomy" id="2654983"/>
    <lineage>
        <taxon>Bacteria</taxon>
        <taxon>Pseudomonadati</taxon>
        <taxon>Pseudomonadota</taxon>
        <taxon>Betaproteobacteria</taxon>
        <taxon>Burkholderiales</taxon>
        <taxon>Burkholderiaceae</taxon>
        <taxon>Paraburkholderia</taxon>
    </lineage>
</organism>
<keyword evidence="3" id="KW-1185">Reference proteome</keyword>
<accession>A0A7X1N675</accession>
<evidence type="ECO:0000313" key="2">
    <source>
        <dbReference type="EMBL" id="MPW15758.1"/>
    </source>
</evidence>
<evidence type="ECO:0000313" key="3">
    <source>
        <dbReference type="Proteomes" id="UP000484381"/>
    </source>
</evidence>
<feature type="region of interest" description="Disordered" evidence="1">
    <location>
        <begin position="62"/>
        <end position="83"/>
    </location>
</feature>
<reference evidence="2 3" key="1">
    <citation type="submission" date="2019-10" db="EMBL/GenBank/DDBJ databases">
        <title>Paraburkholderia sp. isolated from nodules of Mimosa pudica from Brazilian Atlantic Forest soils.</title>
        <authorList>
            <person name="Paulitsch F."/>
            <person name="Hungria M."/>
            <person name="Dall'Agnol R."/>
        </authorList>
    </citation>
    <scope>NUCLEOTIDE SEQUENCE [LARGE SCALE GENOMIC DNA]</scope>
    <source>
        <strain evidence="2 3">CNPSo 3157</strain>
    </source>
</reference>
<sequence>MTLDDVRTCLESMADALELQVCQSEQTGRVVCWFRDRVTTDGRETRVIRVESPGSRLFLKRAASENHEGNAASNDAPFDGGPADLRGIVEHQVQLVRRHVLNEA</sequence>
<dbReference type="RefSeq" id="WP_152755150.1">
    <property type="nucleotide sequence ID" value="NZ_WHNP01000002.1"/>
</dbReference>
<comment type="caution">
    <text evidence="2">The sequence shown here is derived from an EMBL/GenBank/DDBJ whole genome shotgun (WGS) entry which is preliminary data.</text>
</comment>
<name>A0A7X1N675_9BURK</name>
<dbReference type="Proteomes" id="UP000484381">
    <property type="component" value="Unassembled WGS sequence"/>
</dbReference>
<gene>
    <name evidence="2" type="ORF">GCT13_02210</name>
</gene>
<evidence type="ECO:0000256" key="1">
    <source>
        <dbReference type="SAM" id="MobiDB-lite"/>
    </source>
</evidence>
<proteinExistence type="predicted"/>
<dbReference type="AlphaFoldDB" id="A0A7X1N675"/>